<sequence length="242" mass="26065">MSLAAHVAELRRRGVRSAAALLAATVGGWFVSPLLLAALRAPIAQAAASQHRLAALNFDTITGAFDLRMQAAFAIGLVASSPIWLYQAWAYLVPALSRKELRYGFGFFFTAVPLFLGGCVAGWLIVPHIVLLLTGFAADGSSSFIQANDYFQFVLKLVVAAGFAFVSPVFLVLLNLLGILPARSILRSWRIAFLVVLGFTAIVTPSADVISMLLLAAPLIALYYLAWFVAALHDRRMSRALA</sequence>
<evidence type="ECO:0000256" key="2">
    <source>
        <dbReference type="ARBA" id="ARBA00022692"/>
    </source>
</evidence>
<keyword evidence="3 7" id="KW-0653">Protein transport</keyword>
<dbReference type="EMBL" id="CP043641">
    <property type="protein sequence ID" value="QNE37688.1"/>
    <property type="molecule type" value="Genomic_DNA"/>
</dbReference>
<gene>
    <name evidence="7 8" type="primary">tatC</name>
    <name evidence="8" type="ORF">F1C12_12130</name>
</gene>
<dbReference type="GO" id="GO:0065002">
    <property type="term" value="P:intracellular protein transmembrane transport"/>
    <property type="evidence" value="ECO:0007669"/>
    <property type="project" value="TreeGrafter"/>
</dbReference>
<evidence type="ECO:0000256" key="4">
    <source>
        <dbReference type="ARBA" id="ARBA00022989"/>
    </source>
</evidence>
<feature type="transmembrane region" description="Helical" evidence="7">
    <location>
        <begin position="213"/>
        <end position="232"/>
    </location>
</feature>
<proteinExistence type="inferred from homology"/>
<dbReference type="NCBIfam" id="TIGR00945">
    <property type="entry name" value="tatC"/>
    <property type="match status" value="1"/>
</dbReference>
<accession>A0A7G6YGS3</accession>
<dbReference type="PANTHER" id="PTHR30371:SF0">
    <property type="entry name" value="SEC-INDEPENDENT PROTEIN TRANSLOCASE PROTEIN TATC, CHLOROPLASTIC-RELATED"/>
    <property type="match status" value="1"/>
</dbReference>
<dbReference type="KEGG" id="lse:F1C12_12130"/>
<keyword evidence="7" id="KW-0813">Transport</keyword>
<dbReference type="PRINTS" id="PR01840">
    <property type="entry name" value="TATCFAMILY"/>
</dbReference>
<reference evidence="9" key="1">
    <citation type="submission" date="2019-09" db="EMBL/GenBank/DDBJ databases">
        <title>Antimicrobial potential of Antarctic Bacteria.</title>
        <authorList>
            <person name="Benaud N."/>
            <person name="Edwards R.J."/>
            <person name="Ferrari B.C."/>
        </authorList>
    </citation>
    <scope>NUCLEOTIDE SEQUENCE [LARGE SCALE GENOMIC DNA]</scope>
    <source>
        <strain evidence="9">INR9</strain>
    </source>
</reference>
<comment type="caution">
    <text evidence="7">Lacks conserved residue(s) required for the propagation of feature annotation.</text>
</comment>
<keyword evidence="7" id="KW-1003">Cell membrane</keyword>
<keyword evidence="2 7" id="KW-0812">Transmembrane</keyword>
<feature type="transmembrane region" description="Helical" evidence="7">
    <location>
        <begin position="153"/>
        <end position="177"/>
    </location>
</feature>
<protein>
    <recommendedName>
        <fullName evidence="7">Sec-independent protein translocase protein TatC</fullName>
    </recommendedName>
</protein>
<comment type="subunit">
    <text evidence="7">The Tat system comprises two distinct complexes: a TatABC complex, containing multiple copies of TatA, TatB and TatC subunits, and a separate TatA complex, containing only TatA subunits. Substrates initially bind to the TatABC complex, which probably triggers association of the separate TatA complex to form the active translocon.</text>
</comment>
<evidence type="ECO:0000256" key="3">
    <source>
        <dbReference type="ARBA" id="ARBA00022927"/>
    </source>
</evidence>
<comment type="similarity">
    <text evidence="7">Belongs to the TatC family.</text>
</comment>
<evidence type="ECO:0000256" key="1">
    <source>
        <dbReference type="ARBA" id="ARBA00004141"/>
    </source>
</evidence>
<evidence type="ECO:0000256" key="5">
    <source>
        <dbReference type="ARBA" id="ARBA00023010"/>
    </source>
</evidence>
<dbReference type="GO" id="GO:0009977">
    <property type="term" value="F:proton motive force dependent protein transmembrane transporter activity"/>
    <property type="evidence" value="ECO:0007669"/>
    <property type="project" value="TreeGrafter"/>
</dbReference>
<evidence type="ECO:0000256" key="7">
    <source>
        <dbReference type="HAMAP-Rule" id="MF_00902"/>
    </source>
</evidence>
<comment type="function">
    <text evidence="7">Part of the twin-arginine translocation (Tat) system that transports large folded proteins containing a characteristic twin-arginine motif in their signal peptide across membranes. Together with TatB, TatC is part of a receptor directly interacting with Tat signal peptides.</text>
</comment>
<dbReference type="AlphaFoldDB" id="A0A7G6YGS3"/>
<name>A0A7G6YGS3_9MICO</name>
<evidence type="ECO:0000313" key="9">
    <source>
        <dbReference type="Proteomes" id="UP000515511"/>
    </source>
</evidence>
<feature type="transmembrane region" description="Helical" evidence="7">
    <location>
        <begin position="70"/>
        <end position="93"/>
    </location>
</feature>
<comment type="subcellular location">
    <subcellularLocation>
        <location evidence="7">Cell membrane</location>
        <topology evidence="7">Multi-pass membrane protein</topology>
    </subcellularLocation>
    <subcellularLocation>
        <location evidence="1">Membrane</location>
        <topology evidence="1">Multi-pass membrane protein</topology>
    </subcellularLocation>
</comment>
<dbReference type="InterPro" id="IPR002033">
    <property type="entry name" value="TatC"/>
</dbReference>
<keyword evidence="5 7" id="KW-0811">Translocation</keyword>
<evidence type="ECO:0000313" key="8">
    <source>
        <dbReference type="EMBL" id="QNE37688.1"/>
    </source>
</evidence>
<evidence type="ECO:0000256" key="6">
    <source>
        <dbReference type="ARBA" id="ARBA00023136"/>
    </source>
</evidence>
<keyword evidence="4 7" id="KW-1133">Transmembrane helix</keyword>
<dbReference type="GO" id="GO:0033281">
    <property type="term" value="C:TAT protein transport complex"/>
    <property type="evidence" value="ECO:0007669"/>
    <property type="project" value="UniProtKB-UniRule"/>
</dbReference>
<organism evidence="8 9">
    <name type="scientific">Leifsonia shinshuensis</name>
    <dbReference type="NCBI Taxonomy" id="150026"/>
    <lineage>
        <taxon>Bacteria</taxon>
        <taxon>Bacillati</taxon>
        <taxon>Actinomycetota</taxon>
        <taxon>Actinomycetes</taxon>
        <taxon>Micrococcales</taxon>
        <taxon>Microbacteriaceae</taxon>
        <taxon>Leifsonia</taxon>
    </lineage>
</organism>
<dbReference type="Pfam" id="PF00902">
    <property type="entry name" value="TatC"/>
    <property type="match status" value="1"/>
</dbReference>
<feature type="transmembrane region" description="Helical" evidence="7">
    <location>
        <begin position="189"/>
        <end position="207"/>
    </location>
</feature>
<dbReference type="PANTHER" id="PTHR30371">
    <property type="entry name" value="SEC-INDEPENDENT PROTEIN TRANSLOCASE PROTEIN TATC"/>
    <property type="match status" value="1"/>
</dbReference>
<dbReference type="GO" id="GO:0043953">
    <property type="term" value="P:protein transport by the Tat complex"/>
    <property type="evidence" value="ECO:0007669"/>
    <property type="project" value="UniProtKB-UniRule"/>
</dbReference>
<feature type="transmembrane region" description="Helical" evidence="7">
    <location>
        <begin position="105"/>
        <end position="133"/>
    </location>
</feature>
<dbReference type="HAMAP" id="MF_00902">
    <property type="entry name" value="TatC"/>
    <property type="match status" value="1"/>
</dbReference>
<dbReference type="Proteomes" id="UP000515511">
    <property type="component" value="Chromosome"/>
</dbReference>
<keyword evidence="6 7" id="KW-0472">Membrane</keyword>